<proteinExistence type="predicted"/>
<name>A0A327ZXH2_9STAP</name>
<organism evidence="1 2">
    <name type="scientific">Macrococcus epidermidis</name>
    <dbReference type="NCBI Taxonomy" id="1902580"/>
    <lineage>
        <taxon>Bacteria</taxon>
        <taxon>Bacillati</taxon>
        <taxon>Bacillota</taxon>
        <taxon>Bacilli</taxon>
        <taxon>Bacillales</taxon>
        <taxon>Staphylococcaceae</taxon>
        <taxon>Macrococcus</taxon>
    </lineage>
</organism>
<comment type="caution">
    <text evidence="1">The sequence shown here is derived from an EMBL/GenBank/DDBJ whole genome shotgun (WGS) entry which is preliminary data.</text>
</comment>
<accession>A0A327ZXH2</accession>
<evidence type="ECO:0000313" key="1">
    <source>
        <dbReference type="EMBL" id="RAK47053.1"/>
    </source>
</evidence>
<dbReference type="RefSeq" id="WP_111715419.1">
    <property type="nucleotide sequence ID" value="NZ_JBHSSR010000001.1"/>
</dbReference>
<dbReference type="Proteomes" id="UP000249808">
    <property type="component" value="Unassembled WGS sequence"/>
</dbReference>
<dbReference type="EMBL" id="PZJH01000001">
    <property type="protein sequence ID" value="RAK47053.1"/>
    <property type="molecule type" value="Genomic_DNA"/>
</dbReference>
<dbReference type="AlphaFoldDB" id="A0A327ZXH2"/>
<reference evidence="1 2" key="1">
    <citation type="journal article" date="2018" name="Front. Microbiol.">
        <title>Description and Comparative Genomics of Macrococcus caseolyticus subsp. hominis subsp. nov., Macrococcus goetzii sp. nov., Macrococcus epidermidis sp. nov., and Macrococcus bohemicus sp. nov., Novel Macrococci From Human Clinical Material With Virulence Potential and Suspected Uptake of Foreign DNA by Natural Transformation.</title>
        <authorList>
            <person name="Maslanova I."/>
            <person name="Wertheimer Z."/>
            <person name="Sedlacek I."/>
            <person name="Svec P."/>
            <person name="Indrakova A."/>
            <person name="Kovarovic V."/>
            <person name="Schumann P."/>
            <person name="Sproer C."/>
            <person name="Kralova S."/>
            <person name="Sedo O."/>
            <person name="Kristofova L."/>
            <person name="Vrbovska V."/>
            <person name="Fuzik T."/>
            <person name="Petras P."/>
            <person name="Zdrahal Z."/>
            <person name="Ruzickova V."/>
            <person name="Doskar J."/>
            <person name="Pantucek R."/>
        </authorList>
    </citation>
    <scope>NUCLEOTIDE SEQUENCE [LARGE SCALE GENOMIC DNA]</scope>
    <source>
        <strain evidence="1 2">01/688</strain>
    </source>
</reference>
<protein>
    <submittedName>
        <fullName evidence="1">Uncharacterized protein</fullName>
    </submittedName>
</protein>
<sequence length="129" mass="14897">MENIIELKDKDYENNHLSLTAKPSVEDELVEVEFTLKSSAISIPVTTYFMDIDLPVFNDLLEIGDHYFTEPNIWITSIDVSEEDVTFYINIDYGELTSYVATESGFSLRMNVSRNEFVMFFSNISRLIT</sequence>
<evidence type="ECO:0000313" key="2">
    <source>
        <dbReference type="Proteomes" id="UP000249808"/>
    </source>
</evidence>
<keyword evidence="2" id="KW-1185">Reference proteome</keyword>
<gene>
    <name evidence="1" type="ORF">BHU61_06210</name>
</gene>